<protein>
    <submittedName>
        <fullName evidence="1">Uncharacterized protein</fullName>
    </submittedName>
</protein>
<dbReference type="RefSeq" id="WP_147575466.1">
    <property type="nucleotide sequence ID" value="NZ_VOWB01000046.1"/>
</dbReference>
<name>A0A5C7E0B6_9BACT</name>
<proteinExistence type="predicted"/>
<reference evidence="1 2" key="1">
    <citation type="submission" date="2019-07" db="EMBL/GenBank/DDBJ databases">
        <title>Rapid identification of Enteric Bacteria from Whole Genome Sequences (WGS) using Average Nucleotide Identity (ANI).</title>
        <authorList>
            <person name="Lane C."/>
        </authorList>
    </citation>
    <scope>NUCLEOTIDE SEQUENCE [LARGE SCALE GENOMIC DNA]</scope>
    <source>
        <strain evidence="1 2">2016D-0250</strain>
    </source>
</reference>
<comment type="caution">
    <text evidence="1">The sequence shown here is derived from an EMBL/GenBank/DDBJ whole genome shotgun (WGS) entry which is preliminary data.</text>
</comment>
<organism evidence="1 2">
    <name type="scientific">Campylobacter peloridis</name>
    <dbReference type="NCBI Taxonomy" id="488546"/>
    <lineage>
        <taxon>Bacteria</taxon>
        <taxon>Pseudomonadati</taxon>
        <taxon>Campylobacterota</taxon>
        <taxon>Epsilonproteobacteria</taxon>
        <taxon>Campylobacterales</taxon>
        <taxon>Campylobacteraceae</taxon>
        <taxon>Campylobacter</taxon>
    </lineage>
</organism>
<evidence type="ECO:0000313" key="1">
    <source>
        <dbReference type="EMBL" id="TXE81935.1"/>
    </source>
</evidence>
<evidence type="ECO:0000313" key="2">
    <source>
        <dbReference type="Proteomes" id="UP000321310"/>
    </source>
</evidence>
<sequence length="444" mass="53343">MMRYKEPDTKKHEQFLQTRKEPNVLYLGVNTNIKCFNNICPSEKNYWYFFNHIDLENKINITYNPKFGIYLGKIIFNKKGNKLIPKYIPTSIENLEEEVKKIKNPLWIAEKNDNYVKPEVIFFEDTILGKKIKTTRGNYHITSPNNLEYQCKIEKNTTILNQEQILSYVNEIHSENVRMIQDYIDQIYKDNGIKPYAFDDEFYEELGNLGIITQRQVEGFKNDRLIKKNSLLLTMLDYLAGQDRKSKDYLITFDDEYFYDYFVFSLGGFILKLSQGMLQNEINSLFNPAAYIDDTKINYNDLNNELIRKYEKEIFNMGFEKRGNYFVDYFDYSFNYNGFFEINLDDYFPNNLHSKTLVKLKYNDVIKFGIKYKYNYIKIPNIQYTKKNNQKDEFYTPSTLGKYYFQISRYHEEVFFELLKPYYPSIKNLPKGWSKEMIEKMSYT</sequence>
<accession>A0A5C7E0B6</accession>
<dbReference type="AlphaFoldDB" id="A0A5C7E0B6"/>
<gene>
    <name evidence="1" type="ORF">FPD46_04215</name>
</gene>
<dbReference type="EMBL" id="VOWB01000046">
    <property type="protein sequence ID" value="TXE81935.1"/>
    <property type="molecule type" value="Genomic_DNA"/>
</dbReference>
<dbReference type="Proteomes" id="UP000321310">
    <property type="component" value="Unassembled WGS sequence"/>
</dbReference>